<dbReference type="EMBL" id="LR134428">
    <property type="protein sequence ID" value="VEH85602.1"/>
    <property type="molecule type" value="Genomic_DNA"/>
</dbReference>
<evidence type="ECO:0000313" key="7">
    <source>
        <dbReference type="Proteomes" id="UP000054859"/>
    </source>
</evidence>
<comment type="caution">
    <text evidence="4">Lacks conserved residue(s) required for the propagation of feature annotation.</text>
</comment>
<dbReference type="EMBL" id="LNKA01000016">
    <property type="protein sequence ID" value="KTC64919.1"/>
    <property type="molecule type" value="Genomic_DNA"/>
</dbReference>
<geneLocation type="plasmid" evidence="6 8">
    <name>19</name>
</geneLocation>
<dbReference type="SUPFAM" id="SSF52972">
    <property type="entry name" value="ITPase-like"/>
    <property type="match status" value="1"/>
</dbReference>
<dbReference type="GO" id="GO:0005737">
    <property type="term" value="C:cytoplasm"/>
    <property type="evidence" value="ECO:0007669"/>
    <property type="project" value="UniProtKB-SubCell"/>
</dbReference>
<dbReference type="EC" id="3.6.1.9" evidence="4"/>
<evidence type="ECO:0000313" key="6">
    <source>
        <dbReference type="EMBL" id="VEH85602.1"/>
    </source>
</evidence>
<comment type="cofactor">
    <cofactor evidence="1 4">
        <name>a divalent metal cation</name>
        <dbReference type="ChEBI" id="CHEBI:60240"/>
    </cofactor>
</comment>
<comment type="function">
    <text evidence="4">Nucleoside triphosphate pyrophosphatase that hydrolyzes dTTP and UTP. May have a dual role in cell division arrest and in preventing the incorporation of modified nucleotides into cellular nucleic acids.</text>
</comment>
<dbReference type="Gene3D" id="3.90.950.10">
    <property type="match status" value="1"/>
</dbReference>
<organism evidence="5 7">
    <name type="scientific">Legionella adelaidensis</name>
    <dbReference type="NCBI Taxonomy" id="45056"/>
    <lineage>
        <taxon>Bacteria</taxon>
        <taxon>Pseudomonadati</taxon>
        <taxon>Pseudomonadota</taxon>
        <taxon>Gammaproteobacteria</taxon>
        <taxon>Legionellales</taxon>
        <taxon>Legionellaceae</taxon>
        <taxon>Legionella</taxon>
    </lineage>
</organism>
<dbReference type="InterPro" id="IPR003697">
    <property type="entry name" value="Maf-like"/>
</dbReference>
<comment type="catalytic activity">
    <reaction evidence="4">
        <text>dTTP + H2O = dTMP + diphosphate + H(+)</text>
        <dbReference type="Rhea" id="RHEA:28534"/>
        <dbReference type="ChEBI" id="CHEBI:15377"/>
        <dbReference type="ChEBI" id="CHEBI:15378"/>
        <dbReference type="ChEBI" id="CHEBI:33019"/>
        <dbReference type="ChEBI" id="CHEBI:37568"/>
        <dbReference type="ChEBI" id="CHEBI:63528"/>
        <dbReference type="EC" id="3.6.1.9"/>
    </reaction>
</comment>
<feature type="site" description="Important for substrate specificity" evidence="4">
    <location>
        <position position="156"/>
    </location>
</feature>
<dbReference type="OrthoDB" id="9807767at2"/>
<keyword evidence="6" id="KW-0614">Plasmid</keyword>
<reference evidence="5 7" key="1">
    <citation type="submission" date="2015-11" db="EMBL/GenBank/DDBJ databases">
        <title>Identification of large and diverse effector repertoires of 38 Legionella species.</title>
        <authorList>
            <person name="Burstein D."/>
            <person name="Amaro F."/>
            <person name="Zusman T."/>
            <person name="Lifshitz Z."/>
            <person name="Cohen O."/>
            <person name="Gilbert J.A."/>
            <person name="Pupko T."/>
            <person name="Shuman H.A."/>
            <person name="Segal G."/>
        </authorList>
    </citation>
    <scope>NUCLEOTIDE SEQUENCE [LARGE SCALE GENOMIC DNA]</scope>
    <source>
        <strain evidence="5 7">1762-AUS-E</strain>
    </source>
</reference>
<evidence type="ECO:0000256" key="4">
    <source>
        <dbReference type="HAMAP-Rule" id="MF_00528"/>
    </source>
</evidence>
<comment type="catalytic activity">
    <reaction evidence="4">
        <text>UTP + H2O = UMP + diphosphate + H(+)</text>
        <dbReference type="Rhea" id="RHEA:29395"/>
        <dbReference type="ChEBI" id="CHEBI:15377"/>
        <dbReference type="ChEBI" id="CHEBI:15378"/>
        <dbReference type="ChEBI" id="CHEBI:33019"/>
        <dbReference type="ChEBI" id="CHEBI:46398"/>
        <dbReference type="ChEBI" id="CHEBI:57865"/>
        <dbReference type="EC" id="3.6.1.9"/>
    </reaction>
</comment>
<feature type="site" description="Important for substrate specificity" evidence="4">
    <location>
        <position position="11"/>
    </location>
</feature>
<dbReference type="AlphaFoldDB" id="A0A0W0R1H2"/>
<dbReference type="GO" id="GO:0009117">
    <property type="term" value="P:nucleotide metabolic process"/>
    <property type="evidence" value="ECO:0007669"/>
    <property type="project" value="UniProtKB-KW"/>
</dbReference>
<comment type="similarity">
    <text evidence="4">Belongs to the Maf family. YhdE subfamily.</text>
</comment>
<dbReference type="Proteomes" id="UP000281170">
    <property type="component" value="Plasmid 19"/>
</dbReference>
<dbReference type="NCBIfam" id="TIGR00172">
    <property type="entry name" value="maf"/>
    <property type="match status" value="1"/>
</dbReference>
<dbReference type="PIRSF" id="PIRSF006305">
    <property type="entry name" value="Maf"/>
    <property type="match status" value="1"/>
</dbReference>
<dbReference type="Pfam" id="PF02545">
    <property type="entry name" value="Maf"/>
    <property type="match status" value="1"/>
</dbReference>
<dbReference type="GO" id="GO:0047429">
    <property type="term" value="F:nucleoside triphosphate diphosphatase activity"/>
    <property type="evidence" value="ECO:0007669"/>
    <property type="project" value="UniProtKB-EC"/>
</dbReference>
<dbReference type="STRING" id="45056.Lade_1726"/>
<evidence type="ECO:0000256" key="1">
    <source>
        <dbReference type="ARBA" id="ARBA00001968"/>
    </source>
</evidence>
<reference evidence="6 8" key="2">
    <citation type="submission" date="2018-12" db="EMBL/GenBank/DDBJ databases">
        <authorList>
            <consortium name="Pathogen Informatics"/>
        </authorList>
    </citation>
    <scope>NUCLEOTIDE SEQUENCE [LARGE SCALE GENOMIC DNA]</scope>
    <source>
        <strain evidence="6 8">NCTC12735</strain>
        <plasmid evidence="8">19</plasmid>
    </source>
</reference>
<keyword evidence="4" id="KW-0963">Cytoplasm</keyword>
<evidence type="ECO:0000256" key="2">
    <source>
        <dbReference type="ARBA" id="ARBA00022801"/>
    </source>
</evidence>
<dbReference type="CDD" id="cd00555">
    <property type="entry name" value="Maf"/>
    <property type="match status" value="1"/>
</dbReference>
<evidence type="ECO:0000313" key="8">
    <source>
        <dbReference type="Proteomes" id="UP000281170"/>
    </source>
</evidence>
<dbReference type="RefSeq" id="WP_058462800.1">
    <property type="nucleotide sequence ID" value="NZ_CAAAHS010000011.1"/>
</dbReference>
<dbReference type="KEGG" id="ladl:NCTC12735_01237"/>
<name>A0A0W0R1H2_9GAMM</name>
<accession>A0A0W0R1H2</accession>
<sequence>MKIYLASKSPRRQQLLSLMGVEFEVLKIDIPEMQKEGESPEEYSKRITKEKLNAAWDFLEQEKLPYLPILCADTEVVIENKIIGKPKDYQDAFNTLKSYSEKSHWVLTSVGVKYCNYQNIQLNKTQVYFDRLTDEDIHAYLKVDNYKDKAGAYGIQSYIAQFIPRINGCYYAVMGLPLNLVRQLLNEVKKEL</sequence>
<evidence type="ECO:0000256" key="3">
    <source>
        <dbReference type="ARBA" id="ARBA00023080"/>
    </source>
</evidence>
<dbReference type="HAMAP" id="MF_00528">
    <property type="entry name" value="Maf"/>
    <property type="match status" value="1"/>
</dbReference>
<evidence type="ECO:0000313" key="5">
    <source>
        <dbReference type="EMBL" id="KTC64919.1"/>
    </source>
</evidence>
<keyword evidence="3 4" id="KW-0546">Nucleotide metabolism</keyword>
<gene>
    <name evidence="5" type="primary">yhdE</name>
    <name evidence="5" type="ORF">Lade_1726</name>
    <name evidence="6" type="ORF">NCTC12735_01237</name>
</gene>
<comment type="subcellular location">
    <subcellularLocation>
        <location evidence="4">Cytoplasm</location>
    </subcellularLocation>
</comment>
<dbReference type="InterPro" id="IPR029001">
    <property type="entry name" value="ITPase-like_fam"/>
</dbReference>
<dbReference type="PANTHER" id="PTHR43213:SF5">
    <property type="entry name" value="BIFUNCTIONAL DTTP_UTP PYROPHOSPHATASE_METHYLTRANSFERASE PROTEIN-RELATED"/>
    <property type="match status" value="1"/>
</dbReference>
<proteinExistence type="inferred from homology"/>
<dbReference type="PANTHER" id="PTHR43213">
    <property type="entry name" value="BIFUNCTIONAL DTTP/UTP PYROPHOSPHATASE/METHYLTRANSFERASE PROTEIN-RELATED"/>
    <property type="match status" value="1"/>
</dbReference>
<keyword evidence="7" id="KW-1185">Reference proteome</keyword>
<dbReference type="PATRIC" id="fig|45056.6.peg.1782"/>
<dbReference type="Proteomes" id="UP000054859">
    <property type="component" value="Unassembled WGS sequence"/>
</dbReference>
<feature type="site" description="Important for substrate specificity" evidence="4">
    <location>
        <position position="74"/>
    </location>
</feature>
<keyword evidence="2 4" id="KW-0378">Hydrolase</keyword>
<protein>
    <recommendedName>
        <fullName evidence="4">dTTP/UTP pyrophosphatase</fullName>
        <shortName evidence="4">dTTPase/UTPase</shortName>
        <ecNumber evidence="4">3.6.1.9</ecNumber>
    </recommendedName>
    <alternativeName>
        <fullName evidence="4">Nucleoside triphosphate pyrophosphatase</fullName>
    </alternativeName>
    <alternativeName>
        <fullName evidence="4">Nucleotide pyrophosphatase</fullName>
        <shortName evidence="4">Nucleotide PPase</shortName>
    </alternativeName>
</protein>
<feature type="active site" description="Proton acceptor" evidence="4">
    <location>
        <position position="73"/>
    </location>
</feature>